<evidence type="ECO:0000256" key="1">
    <source>
        <dbReference type="SAM" id="MobiDB-lite"/>
    </source>
</evidence>
<proteinExistence type="predicted"/>
<dbReference type="AlphaFoldDB" id="A0A834TSH5"/>
<dbReference type="Proteomes" id="UP000634136">
    <property type="component" value="Unassembled WGS sequence"/>
</dbReference>
<name>A0A834TSH5_9FABA</name>
<feature type="compositionally biased region" description="Polar residues" evidence="1">
    <location>
        <begin position="33"/>
        <end position="55"/>
    </location>
</feature>
<keyword evidence="3" id="KW-1185">Reference proteome</keyword>
<evidence type="ECO:0000313" key="3">
    <source>
        <dbReference type="Proteomes" id="UP000634136"/>
    </source>
</evidence>
<dbReference type="EMBL" id="JAAIUW010000006">
    <property type="protein sequence ID" value="KAF7826989.1"/>
    <property type="molecule type" value="Genomic_DNA"/>
</dbReference>
<gene>
    <name evidence="2" type="ORF">G2W53_018153</name>
</gene>
<accession>A0A834TSH5</accession>
<protein>
    <submittedName>
        <fullName evidence="2">Uncharacterized protein</fullName>
    </submittedName>
</protein>
<sequence length="55" mass="6076">METTKHLHATTTTKPLRYSFHLPLISPPPNQPETPNHRTTTASFATTRGECPSSS</sequence>
<reference evidence="2" key="1">
    <citation type="submission" date="2020-09" db="EMBL/GenBank/DDBJ databases">
        <title>Genome-Enabled Discovery of Anthraquinone Biosynthesis in Senna tora.</title>
        <authorList>
            <person name="Kang S.-H."/>
            <person name="Pandey R.P."/>
            <person name="Lee C.-M."/>
            <person name="Sim J.-S."/>
            <person name="Jeong J.-T."/>
            <person name="Choi B.-S."/>
            <person name="Jung M."/>
            <person name="Ginzburg D."/>
            <person name="Zhao K."/>
            <person name="Won S.Y."/>
            <person name="Oh T.-J."/>
            <person name="Yu Y."/>
            <person name="Kim N.-H."/>
            <person name="Lee O.R."/>
            <person name="Lee T.-H."/>
            <person name="Bashyal P."/>
            <person name="Kim T.-S."/>
            <person name="Lee W.-H."/>
            <person name="Kawkins C."/>
            <person name="Kim C.-K."/>
            <person name="Kim J.S."/>
            <person name="Ahn B.O."/>
            <person name="Rhee S.Y."/>
            <person name="Sohng J.K."/>
        </authorList>
    </citation>
    <scope>NUCLEOTIDE SEQUENCE</scope>
    <source>
        <tissue evidence="2">Leaf</tissue>
    </source>
</reference>
<organism evidence="2 3">
    <name type="scientific">Senna tora</name>
    <dbReference type="NCBI Taxonomy" id="362788"/>
    <lineage>
        <taxon>Eukaryota</taxon>
        <taxon>Viridiplantae</taxon>
        <taxon>Streptophyta</taxon>
        <taxon>Embryophyta</taxon>
        <taxon>Tracheophyta</taxon>
        <taxon>Spermatophyta</taxon>
        <taxon>Magnoliopsida</taxon>
        <taxon>eudicotyledons</taxon>
        <taxon>Gunneridae</taxon>
        <taxon>Pentapetalae</taxon>
        <taxon>rosids</taxon>
        <taxon>fabids</taxon>
        <taxon>Fabales</taxon>
        <taxon>Fabaceae</taxon>
        <taxon>Caesalpinioideae</taxon>
        <taxon>Cassia clade</taxon>
        <taxon>Senna</taxon>
    </lineage>
</organism>
<comment type="caution">
    <text evidence="2">The sequence shown here is derived from an EMBL/GenBank/DDBJ whole genome shotgun (WGS) entry which is preliminary data.</text>
</comment>
<feature type="region of interest" description="Disordered" evidence="1">
    <location>
        <begin position="23"/>
        <end position="55"/>
    </location>
</feature>
<evidence type="ECO:0000313" key="2">
    <source>
        <dbReference type="EMBL" id="KAF7826989.1"/>
    </source>
</evidence>